<sequence>MLPGSLNSSNIGLDAFSLAVLYLIPNLDEHALKIKSSLKPGGVYYATFADYTSNPSLPAIRERINGNTVIPMQNHTLDTISQTFMQAGFQVSIRRMLPIGFVDLSHGKKWYNQVADQLLFAYNNPIYSVLWLQRLEETEPKNGLSEQNVLSGQIHCNLPARYENQADVRLIRQTLYVTSVEDKNIVPFKVAK</sequence>
<dbReference type="Gene3D" id="3.40.50.150">
    <property type="entry name" value="Vaccinia Virus protein VP39"/>
    <property type="match status" value="1"/>
</dbReference>
<accession>A0A917CWA1</accession>
<reference evidence="1" key="1">
    <citation type="journal article" date="2014" name="Int. J. Syst. Evol. Microbiol.">
        <title>Complete genome sequence of Corynebacterium casei LMG S-19264T (=DSM 44701T), isolated from a smear-ripened cheese.</title>
        <authorList>
            <consortium name="US DOE Joint Genome Institute (JGI-PGF)"/>
            <person name="Walter F."/>
            <person name="Albersmeier A."/>
            <person name="Kalinowski J."/>
            <person name="Ruckert C."/>
        </authorList>
    </citation>
    <scope>NUCLEOTIDE SEQUENCE</scope>
    <source>
        <strain evidence="1">CGMCC 1.16134</strain>
    </source>
</reference>
<dbReference type="SUPFAM" id="SSF53335">
    <property type="entry name" value="S-adenosyl-L-methionine-dependent methyltransferases"/>
    <property type="match status" value="1"/>
</dbReference>
<reference evidence="1" key="2">
    <citation type="submission" date="2020-09" db="EMBL/GenBank/DDBJ databases">
        <authorList>
            <person name="Sun Q."/>
            <person name="Zhou Y."/>
        </authorList>
    </citation>
    <scope>NUCLEOTIDE SEQUENCE</scope>
    <source>
        <strain evidence="1">CGMCC 1.16134</strain>
    </source>
</reference>
<comment type="caution">
    <text evidence="1">The sequence shown here is derived from an EMBL/GenBank/DDBJ whole genome shotgun (WGS) entry which is preliminary data.</text>
</comment>
<dbReference type="Proteomes" id="UP000637643">
    <property type="component" value="Unassembled WGS sequence"/>
</dbReference>
<proteinExistence type="predicted"/>
<dbReference type="EMBL" id="BMKR01000029">
    <property type="protein sequence ID" value="GGF99856.1"/>
    <property type="molecule type" value="Genomic_DNA"/>
</dbReference>
<keyword evidence="2" id="KW-1185">Reference proteome</keyword>
<gene>
    <name evidence="1" type="ORF">GCM10010912_50840</name>
</gene>
<name>A0A917CWA1_9BACL</name>
<dbReference type="AlphaFoldDB" id="A0A917CWA1"/>
<evidence type="ECO:0000313" key="1">
    <source>
        <dbReference type="EMBL" id="GGF99856.1"/>
    </source>
</evidence>
<dbReference type="InterPro" id="IPR029063">
    <property type="entry name" value="SAM-dependent_MTases_sf"/>
</dbReference>
<evidence type="ECO:0000313" key="2">
    <source>
        <dbReference type="Proteomes" id="UP000637643"/>
    </source>
</evidence>
<protein>
    <submittedName>
        <fullName evidence="1">Uncharacterized protein</fullName>
    </submittedName>
</protein>
<organism evidence="1 2">
    <name type="scientific">Paenibacillus albidus</name>
    <dbReference type="NCBI Taxonomy" id="2041023"/>
    <lineage>
        <taxon>Bacteria</taxon>
        <taxon>Bacillati</taxon>
        <taxon>Bacillota</taxon>
        <taxon>Bacilli</taxon>
        <taxon>Bacillales</taxon>
        <taxon>Paenibacillaceae</taxon>
        <taxon>Paenibacillus</taxon>
    </lineage>
</organism>